<dbReference type="VEuPathDB" id="VectorBase:ASIC016399"/>
<name>A0A084WDH9_ANOSI</name>
<evidence type="ECO:0000313" key="2">
    <source>
        <dbReference type="EMBL" id="KFB48273.1"/>
    </source>
</evidence>
<keyword evidence="4" id="KW-1185">Reference proteome</keyword>
<proteinExistence type="predicted"/>
<dbReference type="EnsemblMetazoa" id="ASIC016399-RA">
    <property type="protein sequence ID" value="ASIC016399-PA"/>
    <property type="gene ID" value="ASIC016399"/>
</dbReference>
<reference evidence="2 4" key="1">
    <citation type="journal article" date="2014" name="BMC Genomics">
        <title>Genome sequence of Anopheles sinensis provides insight into genetics basis of mosquito competence for malaria parasites.</title>
        <authorList>
            <person name="Zhou D."/>
            <person name="Zhang D."/>
            <person name="Ding G."/>
            <person name="Shi L."/>
            <person name="Hou Q."/>
            <person name="Ye Y."/>
            <person name="Xu Y."/>
            <person name="Zhou H."/>
            <person name="Xiong C."/>
            <person name="Li S."/>
            <person name="Yu J."/>
            <person name="Hong S."/>
            <person name="Yu X."/>
            <person name="Zou P."/>
            <person name="Chen C."/>
            <person name="Chang X."/>
            <person name="Wang W."/>
            <person name="Lv Y."/>
            <person name="Sun Y."/>
            <person name="Ma L."/>
            <person name="Shen B."/>
            <person name="Zhu C."/>
        </authorList>
    </citation>
    <scope>NUCLEOTIDE SEQUENCE [LARGE SCALE GENOMIC DNA]</scope>
</reference>
<feature type="compositionally biased region" description="Polar residues" evidence="1">
    <location>
        <begin position="1"/>
        <end position="10"/>
    </location>
</feature>
<dbReference type="EMBL" id="KE525339">
    <property type="protein sequence ID" value="KFB48273.1"/>
    <property type="molecule type" value="Genomic_DNA"/>
</dbReference>
<organism evidence="2">
    <name type="scientific">Anopheles sinensis</name>
    <name type="common">Mosquito</name>
    <dbReference type="NCBI Taxonomy" id="74873"/>
    <lineage>
        <taxon>Eukaryota</taxon>
        <taxon>Metazoa</taxon>
        <taxon>Ecdysozoa</taxon>
        <taxon>Arthropoda</taxon>
        <taxon>Hexapoda</taxon>
        <taxon>Insecta</taxon>
        <taxon>Pterygota</taxon>
        <taxon>Neoptera</taxon>
        <taxon>Endopterygota</taxon>
        <taxon>Diptera</taxon>
        <taxon>Nematocera</taxon>
        <taxon>Culicoidea</taxon>
        <taxon>Culicidae</taxon>
        <taxon>Anophelinae</taxon>
        <taxon>Anopheles</taxon>
    </lineage>
</organism>
<accession>A0A084WDH9</accession>
<evidence type="ECO:0000313" key="4">
    <source>
        <dbReference type="Proteomes" id="UP000030765"/>
    </source>
</evidence>
<dbReference type="AlphaFoldDB" id="A0A084WDH9"/>
<gene>
    <name evidence="2" type="ORF">ZHAS_00016399</name>
</gene>
<evidence type="ECO:0000313" key="3">
    <source>
        <dbReference type="EnsemblMetazoa" id="ASIC016399-PA"/>
    </source>
</evidence>
<dbReference type="EMBL" id="ATLV01023016">
    <property type="status" value="NOT_ANNOTATED_CDS"/>
    <property type="molecule type" value="Genomic_DNA"/>
</dbReference>
<sequence length="74" mass="8045">MSKVNESTAASREAECSVSEVATAPGESLMTGHPLQSVLPSREEFPDPFDSLRDPHRHARYVLPVVKRPVGIAC</sequence>
<protein>
    <submittedName>
        <fullName evidence="2 3">MFS multidrug transporter</fullName>
    </submittedName>
</protein>
<feature type="compositionally biased region" description="Basic and acidic residues" evidence="1">
    <location>
        <begin position="41"/>
        <end position="53"/>
    </location>
</feature>
<dbReference type="Proteomes" id="UP000030765">
    <property type="component" value="Unassembled WGS sequence"/>
</dbReference>
<feature type="region of interest" description="Disordered" evidence="1">
    <location>
        <begin position="1"/>
        <end position="53"/>
    </location>
</feature>
<reference evidence="3" key="2">
    <citation type="submission" date="2020-05" db="UniProtKB">
        <authorList>
            <consortium name="EnsemblMetazoa"/>
        </authorList>
    </citation>
    <scope>IDENTIFICATION</scope>
</reference>
<evidence type="ECO:0000256" key="1">
    <source>
        <dbReference type="SAM" id="MobiDB-lite"/>
    </source>
</evidence>